<dbReference type="Proteomes" id="UP000192448">
    <property type="component" value="Unassembled WGS sequence"/>
</dbReference>
<accession>A0A1X0B895</accession>
<gene>
    <name evidence="1" type="ORF">BST13_05610</name>
</gene>
<comment type="caution">
    <text evidence="1">The sequence shown here is derived from an EMBL/GenBank/DDBJ whole genome shotgun (WGS) entry which is preliminary data.</text>
</comment>
<reference evidence="1 2" key="1">
    <citation type="submission" date="2017-02" db="EMBL/GenBank/DDBJ databases">
        <title>The new phylogeny of genus Mycobacterium.</title>
        <authorList>
            <person name="Tortoli E."/>
            <person name="Trovato A."/>
            <person name="Cirillo D.M."/>
        </authorList>
    </citation>
    <scope>NUCLEOTIDE SEQUENCE [LARGE SCALE GENOMIC DNA]</scope>
    <source>
        <strain evidence="1 2">RW6</strain>
    </source>
</reference>
<organism evidence="1 2">
    <name type="scientific">Mycobacterium aquaticum</name>
    <dbReference type="NCBI Taxonomy" id="1927124"/>
    <lineage>
        <taxon>Bacteria</taxon>
        <taxon>Bacillati</taxon>
        <taxon>Actinomycetota</taxon>
        <taxon>Actinomycetes</taxon>
        <taxon>Mycobacteriales</taxon>
        <taxon>Mycobacteriaceae</taxon>
        <taxon>Mycobacterium</taxon>
    </lineage>
</organism>
<evidence type="ECO:0000313" key="1">
    <source>
        <dbReference type="EMBL" id="ORA38076.1"/>
    </source>
</evidence>
<keyword evidence="2" id="KW-1185">Reference proteome</keyword>
<protein>
    <submittedName>
        <fullName evidence="1">Uncharacterized protein</fullName>
    </submittedName>
</protein>
<dbReference type="OrthoDB" id="8454526at2"/>
<dbReference type="RefSeq" id="WP_083161517.1">
    <property type="nucleotide sequence ID" value="NZ_MVHF01000004.1"/>
</dbReference>
<evidence type="ECO:0000313" key="2">
    <source>
        <dbReference type="Proteomes" id="UP000192448"/>
    </source>
</evidence>
<name>A0A1X0B895_9MYCO</name>
<sequence length="104" mass="11669">MSLTYEQALSLVHCAACGVPFGMTADMEQRRRQDHANFYCPAGHRNVFNGKSEAEKQRVLALRLAEKLSDRDELLRAERKSHAVTKGQLTKARNRIAKTAEAAQ</sequence>
<dbReference type="AlphaFoldDB" id="A0A1X0B895"/>
<proteinExistence type="predicted"/>
<dbReference type="EMBL" id="MVHF01000004">
    <property type="protein sequence ID" value="ORA38076.1"/>
    <property type="molecule type" value="Genomic_DNA"/>
</dbReference>
<dbReference type="STRING" id="1927124.BST13_05610"/>